<dbReference type="Proteomes" id="UP000292085">
    <property type="component" value="Unassembled WGS sequence"/>
</dbReference>
<dbReference type="EMBL" id="SGIS01000020">
    <property type="protein sequence ID" value="RZF63889.1"/>
    <property type="molecule type" value="Genomic_DNA"/>
</dbReference>
<dbReference type="Pfam" id="PF07883">
    <property type="entry name" value="Cupin_2"/>
    <property type="match status" value="1"/>
</dbReference>
<accession>A0A4Q6Y3F4</accession>
<dbReference type="InterPro" id="IPR013096">
    <property type="entry name" value="Cupin_2"/>
</dbReference>
<dbReference type="InterPro" id="IPR051610">
    <property type="entry name" value="GPI/OXD"/>
</dbReference>
<evidence type="ECO:0000256" key="2">
    <source>
        <dbReference type="SAM" id="MobiDB-lite"/>
    </source>
</evidence>
<organism evidence="4 5">
    <name type="scientific">Sphingomonas populi</name>
    <dbReference type="NCBI Taxonomy" id="2484750"/>
    <lineage>
        <taxon>Bacteria</taxon>
        <taxon>Pseudomonadati</taxon>
        <taxon>Pseudomonadota</taxon>
        <taxon>Alphaproteobacteria</taxon>
        <taxon>Sphingomonadales</taxon>
        <taxon>Sphingomonadaceae</taxon>
        <taxon>Sphingomonas</taxon>
    </lineage>
</organism>
<evidence type="ECO:0000256" key="1">
    <source>
        <dbReference type="ARBA" id="ARBA00022723"/>
    </source>
</evidence>
<feature type="region of interest" description="Disordered" evidence="2">
    <location>
        <begin position="1"/>
        <end position="21"/>
    </location>
</feature>
<evidence type="ECO:0000313" key="4">
    <source>
        <dbReference type="EMBL" id="RZF63889.1"/>
    </source>
</evidence>
<dbReference type="GO" id="GO:0046872">
    <property type="term" value="F:metal ion binding"/>
    <property type="evidence" value="ECO:0007669"/>
    <property type="project" value="UniProtKB-KW"/>
</dbReference>
<dbReference type="PANTHER" id="PTHR35848:SF6">
    <property type="entry name" value="CUPIN TYPE-2 DOMAIN-CONTAINING PROTEIN"/>
    <property type="match status" value="1"/>
</dbReference>
<dbReference type="AlphaFoldDB" id="A0A4Q6Y3F4"/>
<dbReference type="OrthoDB" id="9798709at2"/>
<dbReference type="PANTHER" id="PTHR35848">
    <property type="entry name" value="OXALATE-BINDING PROTEIN"/>
    <property type="match status" value="1"/>
</dbReference>
<reference evidence="4 5" key="1">
    <citation type="submission" date="2019-02" db="EMBL/GenBank/DDBJ databases">
        <authorList>
            <person name="Li Y."/>
        </authorList>
    </citation>
    <scope>NUCLEOTIDE SEQUENCE [LARGE SCALE GENOMIC DNA]</scope>
    <source>
        <strain evidence="4 5">3-7</strain>
    </source>
</reference>
<dbReference type="Gene3D" id="2.60.120.10">
    <property type="entry name" value="Jelly Rolls"/>
    <property type="match status" value="1"/>
</dbReference>
<dbReference type="SUPFAM" id="SSF51182">
    <property type="entry name" value="RmlC-like cupins"/>
    <property type="match status" value="1"/>
</dbReference>
<evidence type="ECO:0000259" key="3">
    <source>
        <dbReference type="Pfam" id="PF07883"/>
    </source>
</evidence>
<dbReference type="InterPro" id="IPR011051">
    <property type="entry name" value="RmlC_Cupin_sf"/>
</dbReference>
<dbReference type="InterPro" id="IPR014710">
    <property type="entry name" value="RmlC-like_jellyroll"/>
</dbReference>
<comment type="caution">
    <text evidence="4">The sequence shown here is derived from an EMBL/GenBank/DDBJ whole genome shotgun (WGS) entry which is preliminary data.</text>
</comment>
<feature type="domain" description="Cupin type-2" evidence="3">
    <location>
        <begin position="58"/>
        <end position="133"/>
    </location>
</feature>
<gene>
    <name evidence="4" type="ORF">EWE75_13950</name>
</gene>
<sequence>MMKSADRPVNPRRSPSRFKKISGNGDVCSVRAVHHGEGAIDVHRFAFFAERKTPYFVMFDMPPGSSEGIHAHRAEIMAEAWLDEYYYVITGNGIMRIDGEVVEITQGDFIYTPAGVFHGIENTAETGNLKVMVTLISVPPA</sequence>
<protein>
    <submittedName>
        <fullName evidence="4">Cupin domain-containing protein</fullName>
    </submittedName>
</protein>
<keyword evidence="1" id="KW-0479">Metal-binding</keyword>
<keyword evidence="5" id="KW-1185">Reference proteome</keyword>
<evidence type="ECO:0000313" key="5">
    <source>
        <dbReference type="Proteomes" id="UP000292085"/>
    </source>
</evidence>
<name>A0A4Q6Y3F4_9SPHN</name>
<proteinExistence type="predicted"/>